<dbReference type="AlphaFoldDB" id="A0AA48RFU2"/>
<sequence length="276" mass="30261">MKKWVAAALCASLASVGGWALAKNTDNITLIVNGKKVETDVAPQIINGRVMVPVRAVSEAMGAEVNWDSKQRSVIVSKPEGPTPIARLPHEQTTLYALKQKDDLYTPLLAEHQGQFKLFDWKSVTNPSYAPTIQSKDLTGDGKDELIFILTTGYGTGALTQDVHVLQPDTWEERKVPDPVETLKQHMTSKVTKDHVEISIDGKTTVIPADKIPAEPSSWFSSLGIGGIVTYETQGDALLARVPAQLSPAHVVGQFHITYQFAKDQFQVKTIEFVQD</sequence>
<evidence type="ECO:0000256" key="1">
    <source>
        <dbReference type="SAM" id="SignalP"/>
    </source>
</evidence>
<dbReference type="Pfam" id="PF07833">
    <property type="entry name" value="Cu_amine_oxidN1"/>
    <property type="match status" value="1"/>
</dbReference>
<dbReference type="RefSeq" id="WP_304414730.1">
    <property type="nucleotide sequence ID" value="NZ_OY569118.1"/>
</dbReference>
<dbReference type="InterPro" id="IPR012854">
    <property type="entry name" value="Cu_amine_oxidase-like_N"/>
</dbReference>
<name>A0AA48RFU2_9BACL</name>
<accession>A0AA48RFU2</accession>
<evidence type="ECO:0000313" key="4">
    <source>
        <dbReference type="Proteomes" id="UP001189619"/>
    </source>
</evidence>
<organism evidence="3 4">
    <name type="scientific">Brevibacillus aydinogluensis</name>
    <dbReference type="NCBI Taxonomy" id="927786"/>
    <lineage>
        <taxon>Bacteria</taxon>
        <taxon>Bacillati</taxon>
        <taxon>Bacillota</taxon>
        <taxon>Bacilli</taxon>
        <taxon>Bacillales</taxon>
        <taxon>Paenibacillaceae</taxon>
        <taxon>Brevibacillus</taxon>
    </lineage>
</organism>
<proteinExistence type="predicted"/>
<gene>
    <name evidence="3" type="ORF">BSPP4475_17560</name>
</gene>
<keyword evidence="4" id="KW-1185">Reference proteome</keyword>
<dbReference type="KEGG" id="bayd:BSPP4475_17560"/>
<dbReference type="Proteomes" id="UP001189619">
    <property type="component" value="Chromosome"/>
</dbReference>
<keyword evidence="1" id="KW-0732">Signal</keyword>
<dbReference type="InterPro" id="IPR036582">
    <property type="entry name" value="Mao_N_sf"/>
</dbReference>
<protein>
    <submittedName>
        <fullName evidence="3">Cu-amine-oxidN1 domain-containing protein</fullName>
    </submittedName>
</protein>
<feature type="chain" id="PRO_5041316855" evidence="1">
    <location>
        <begin position="23"/>
        <end position="276"/>
    </location>
</feature>
<dbReference type="Gene3D" id="3.30.457.10">
    <property type="entry name" value="Copper amine oxidase-like, N-terminal domain"/>
    <property type="match status" value="1"/>
</dbReference>
<evidence type="ECO:0000313" key="3">
    <source>
        <dbReference type="EMBL" id="CAJ1004121.1"/>
    </source>
</evidence>
<feature type="domain" description="Copper amine oxidase-like N-terminal" evidence="2">
    <location>
        <begin position="32"/>
        <end position="77"/>
    </location>
</feature>
<feature type="signal peptide" evidence="1">
    <location>
        <begin position="1"/>
        <end position="22"/>
    </location>
</feature>
<reference evidence="3" key="1">
    <citation type="submission" date="2023-07" db="EMBL/GenBank/DDBJ databases">
        <authorList>
            <person name="Ivanov I."/>
            <person name="Teneva D."/>
            <person name="Stoikov I."/>
        </authorList>
    </citation>
    <scope>NUCLEOTIDE SEQUENCE</scope>
    <source>
        <strain evidence="3">4475</strain>
    </source>
</reference>
<evidence type="ECO:0000259" key="2">
    <source>
        <dbReference type="Pfam" id="PF07833"/>
    </source>
</evidence>
<dbReference type="SUPFAM" id="SSF55383">
    <property type="entry name" value="Copper amine oxidase, domain N"/>
    <property type="match status" value="1"/>
</dbReference>
<dbReference type="EMBL" id="OY569118">
    <property type="protein sequence ID" value="CAJ1004121.1"/>
    <property type="molecule type" value="Genomic_DNA"/>
</dbReference>